<dbReference type="SMART" id="SM00837">
    <property type="entry name" value="DPBB_1"/>
    <property type="match status" value="1"/>
</dbReference>
<dbReference type="SUPFAM" id="SSF50685">
    <property type="entry name" value="Barwin-like endoglucanases"/>
    <property type="match status" value="1"/>
</dbReference>
<evidence type="ECO:0000313" key="7">
    <source>
        <dbReference type="Proteomes" id="UP000507222"/>
    </source>
</evidence>
<feature type="domain" description="Expansin-like EG45" evidence="5">
    <location>
        <begin position="43"/>
        <end position="127"/>
    </location>
</feature>
<protein>
    <recommendedName>
        <fullName evidence="4">Expansin</fullName>
    </recommendedName>
</protein>
<accession>A0A6J5U1G5</accession>
<keyword evidence="3 4" id="KW-0961">Cell wall biogenesis/degradation</keyword>
<dbReference type="PROSITE" id="PS50842">
    <property type="entry name" value="EXPANSIN_EG45"/>
    <property type="match status" value="1"/>
</dbReference>
<dbReference type="InterPro" id="IPR007112">
    <property type="entry name" value="Expansin/allergen_DPBB_dom"/>
</dbReference>
<keyword evidence="4" id="KW-0134">Cell wall</keyword>
<dbReference type="InterPro" id="IPR002963">
    <property type="entry name" value="Expansin"/>
</dbReference>
<dbReference type="InterPro" id="IPR036908">
    <property type="entry name" value="RlpA-like_sf"/>
</dbReference>
<dbReference type="Proteomes" id="UP000507222">
    <property type="component" value="Unassembled WGS sequence"/>
</dbReference>
<gene>
    <name evidence="6" type="ORF">CURHAP_LOCUS15012</name>
</gene>
<dbReference type="PANTHER" id="PTHR31867">
    <property type="entry name" value="EXPANSIN-A15"/>
    <property type="match status" value="1"/>
</dbReference>
<dbReference type="Gene3D" id="2.40.40.10">
    <property type="entry name" value="RlpA-like domain"/>
    <property type="match status" value="1"/>
</dbReference>
<evidence type="ECO:0000259" key="5">
    <source>
        <dbReference type="PROSITE" id="PS50842"/>
    </source>
</evidence>
<evidence type="ECO:0000313" key="6">
    <source>
        <dbReference type="EMBL" id="CAB4269447.1"/>
    </source>
</evidence>
<dbReference type="GO" id="GO:0005576">
    <property type="term" value="C:extracellular region"/>
    <property type="evidence" value="ECO:0007669"/>
    <property type="project" value="InterPro"/>
</dbReference>
<reference evidence="6 7" key="1">
    <citation type="submission" date="2020-05" db="EMBL/GenBank/DDBJ databases">
        <authorList>
            <person name="Campoy J."/>
            <person name="Schneeberger K."/>
            <person name="Spophaly S."/>
        </authorList>
    </citation>
    <scope>NUCLEOTIDE SEQUENCE [LARGE SCALE GENOMIC DNA]</scope>
    <source>
        <strain evidence="6">PruArmRojPasFocal</strain>
    </source>
</reference>
<comment type="similarity">
    <text evidence="4">Belongs to the expansin family. Expansin A subfamily.</text>
</comment>
<dbReference type="AlphaFoldDB" id="A0A6J5U1G5"/>
<dbReference type="Pfam" id="PF03330">
    <property type="entry name" value="DPBB_1"/>
    <property type="match status" value="1"/>
</dbReference>
<keyword evidence="1 4" id="KW-0964">Secreted</keyword>
<name>A0A6J5U1G5_PRUAR</name>
<comment type="subcellular location">
    <subcellularLocation>
        <location evidence="4">Secreted</location>
        <location evidence="4">Cell wall</location>
    </subcellularLocation>
    <subcellularLocation>
        <location evidence="4">Membrane</location>
        <topology evidence="4">Peripheral membrane protein</topology>
    </subcellularLocation>
</comment>
<evidence type="ECO:0000256" key="3">
    <source>
        <dbReference type="ARBA" id="ARBA00023316"/>
    </source>
</evidence>
<keyword evidence="2" id="KW-0732">Signal</keyword>
<dbReference type="InterPro" id="IPR007118">
    <property type="entry name" value="Expan_Lol_pI"/>
</dbReference>
<dbReference type="GO" id="GO:0016020">
    <property type="term" value="C:membrane"/>
    <property type="evidence" value="ECO:0007669"/>
    <property type="project" value="UniProtKB-SubCell"/>
</dbReference>
<comment type="function">
    <text evidence="4">Causes loosening and extension of plant cell walls by disrupting non-covalent bonding between cellulose microfibrils and matrix glucans. No enzymatic activity has been found.</text>
</comment>
<proteinExistence type="inferred from homology"/>
<dbReference type="InterPro" id="IPR009009">
    <property type="entry name" value="RlpA-like_DPBB"/>
</dbReference>
<dbReference type="PRINTS" id="PR01225">
    <property type="entry name" value="EXPANSNFAMLY"/>
</dbReference>
<evidence type="ECO:0000256" key="1">
    <source>
        <dbReference type="ARBA" id="ARBA00022525"/>
    </source>
</evidence>
<evidence type="ECO:0000256" key="4">
    <source>
        <dbReference type="RuleBase" id="RU365023"/>
    </source>
</evidence>
<sequence>MAKFQKLVYMGSVRDHSFGSSHGQENHHWCKRRRHDWDNAHATGACGYGNLFQQGYGLETNSSEHSTIQQWAYCGACFEVMCVDDPQWCIPNSGTIKITAATNFCPTKLDPAPDHWCTPPMKHFDLSMGYVHKACTGQSCIFLSNIEESLALKKEGLSFCSKENPFLAAVLVYNVGRVGI</sequence>
<evidence type="ECO:0000256" key="2">
    <source>
        <dbReference type="ARBA" id="ARBA00022729"/>
    </source>
</evidence>
<dbReference type="PRINTS" id="PR01226">
    <property type="entry name" value="EXPANSIN"/>
</dbReference>
<dbReference type="EMBL" id="CAEKDK010000002">
    <property type="protein sequence ID" value="CAB4269447.1"/>
    <property type="molecule type" value="Genomic_DNA"/>
</dbReference>
<dbReference type="GO" id="GO:0009664">
    <property type="term" value="P:plant-type cell wall organization"/>
    <property type="evidence" value="ECO:0007669"/>
    <property type="project" value="InterPro"/>
</dbReference>
<organism evidence="6 7">
    <name type="scientific">Prunus armeniaca</name>
    <name type="common">Apricot</name>
    <name type="synonym">Armeniaca vulgaris</name>
    <dbReference type="NCBI Taxonomy" id="36596"/>
    <lineage>
        <taxon>Eukaryota</taxon>
        <taxon>Viridiplantae</taxon>
        <taxon>Streptophyta</taxon>
        <taxon>Embryophyta</taxon>
        <taxon>Tracheophyta</taxon>
        <taxon>Spermatophyta</taxon>
        <taxon>Magnoliopsida</taxon>
        <taxon>eudicotyledons</taxon>
        <taxon>Gunneridae</taxon>
        <taxon>Pentapetalae</taxon>
        <taxon>rosids</taxon>
        <taxon>fabids</taxon>
        <taxon>Rosales</taxon>
        <taxon>Rosaceae</taxon>
        <taxon>Amygdaloideae</taxon>
        <taxon>Amygdaleae</taxon>
        <taxon>Prunus</taxon>
    </lineage>
</organism>